<accession>A0A5N6Z716</accession>
<evidence type="ECO:0000313" key="2">
    <source>
        <dbReference type="Proteomes" id="UP000327118"/>
    </source>
</evidence>
<dbReference type="InterPro" id="IPR014752">
    <property type="entry name" value="Arrestin-like_C"/>
</dbReference>
<protein>
    <recommendedName>
        <fullName evidence="3">LDB19 N-terminal domain-containing protein</fullName>
    </recommendedName>
</protein>
<evidence type="ECO:0008006" key="3">
    <source>
        <dbReference type="Google" id="ProtNLM"/>
    </source>
</evidence>
<dbReference type="Gene3D" id="2.60.40.640">
    <property type="match status" value="1"/>
</dbReference>
<dbReference type="AlphaFoldDB" id="A0A5N6Z716"/>
<gene>
    <name evidence="1" type="ORF">BDV28DRAFT_107140</name>
</gene>
<dbReference type="Proteomes" id="UP000327118">
    <property type="component" value="Unassembled WGS sequence"/>
</dbReference>
<name>A0A5N6Z716_9EURO</name>
<sequence>MQQFSLMNGTHLIHNGYQCAKGIVEAGHLHLDVASTHPIILLSRSETYSPKLPASVLVPILPGMDQGEYPDVSLSLIQEITAGSRESIKIGDKKVCFPRRLWLAPTSSNATCKIGGCSEVETVVDCRSTDLPVILENHQHLLFQFSLAIPHSLPGTMKTTCGEISYTMRATATWPSGISTTTMRPINLIRRVVSGPSHRISHLRNYHGDRLSTKLCLAPQVSPDCSTKLVHPASLVACRTITPGDRPMEVKYVAIKELKWWVEETVRLMKISTAVDSNEDITTCVKQCVREICYGRQKGRWIASKAILPTQPDVEDRDGPIEIPFDIAIPQSAKSVDSLDLSSYTASTVSMAPTHSSHRHRCPSGKKRVIVVSDHLKLDIITGEDTYDRETGSLLDRKHFWKSFKAFYPLSLHEVTVGDDLPEGLLQANPALPQYEDGSAMAPDYDILS</sequence>
<reference evidence="2" key="1">
    <citation type="submission" date="2019-04" db="EMBL/GenBank/DDBJ databases">
        <title>Friends and foes A comparative genomics studyof 23 Aspergillus species from section Flavi.</title>
        <authorList>
            <consortium name="DOE Joint Genome Institute"/>
            <person name="Kjaerbolling I."/>
            <person name="Vesth T."/>
            <person name="Frisvad J.C."/>
            <person name="Nybo J.L."/>
            <person name="Theobald S."/>
            <person name="Kildgaard S."/>
            <person name="Isbrandt T."/>
            <person name="Kuo A."/>
            <person name="Sato A."/>
            <person name="Lyhne E.K."/>
            <person name="Kogle M.E."/>
            <person name="Wiebenga A."/>
            <person name="Kun R.S."/>
            <person name="Lubbers R.J."/>
            <person name="Makela M.R."/>
            <person name="Barry K."/>
            <person name="Chovatia M."/>
            <person name="Clum A."/>
            <person name="Daum C."/>
            <person name="Haridas S."/>
            <person name="He G."/>
            <person name="LaButti K."/>
            <person name="Lipzen A."/>
            <person name="Mondo S."/>
            <person name="Riley R."/>
            <person name="Salamov A."/>
            <person name="Simmons B.A."/>
            <person name="Magnuson J.K."/>
            <person name="Henrissat B."/>
            <person name="Mortensen U.H."/>
            <person name="Larsen T.O."/>
            <person name="Devries R.P."/>
            <person name="Grigoriev I.V."/>
            <person name="Machida M."/>
            <person name="Baker S.E."/>
            <person name="Andersen M.R."/>
        </authorList>
    </citation>
    <scope>NUCLEOTIDE SEQUENCE [LARGE SCALE GENOMIC DNA]</scope>
    <source>
        <strain evidence="2">CBS 553.77</strain>
    </source>
</reference>
<dbReference type="EMBL" id="ML739097">
    <property type="protein sequence ID" value="KAE8353461.1"/>
    <property type="molecule type" value="Genomic_DNA"/>
</dbReference>
<keyword evidence="2" id="KW-1185">Reference proteome</keyword>
<organism evidence="1 2">
    <name type="scientific">Aspergillus coremiiformis</name>
    <dbReference type="NCBI Taxonomy" id="138285"/>
    <lineage>
        <taxon>Eukaryota</taxon>
        <taxon>Fungi</taxon>
        <taxon>Dikarya</taxon>
        <taxon>Ascomycota</taxon>
        <taxon>Pezizomycotina</taxon>
        <taxon>Eurotiomycetes</taxon>
        <taxon>Eurotiomycetidae</taxon>
        <taxon>Eurotiales</taxon>
        <taxon>Aspergillaceae</taxon>
        <taxon>Aspergillus</taxon>
        <taxon>Aspergillus subgen. Circumdati</taxon>
    </lineage>
</organism>
<proteinExistence type="predicted"/>
<evidence type="ECO:0000313" key="1">
    <source>
        <dbReference type="EMBL" id="KAE8353461.1"/>
    </source>
</evidence>
<dbReference type="OrthoDB" id="3922101at2759"/>